<evidence type="ECO:0000256" key="1">
    <source>
        <dbReference type="ARBA" id="ARBA00005176"/>
    </source>
</evidence>
<reference evidence="5" key="1">
    <citation type="submission" date="2021-09" db="EMBL/GenBank/DDBJ databases">
        <title>A high-quality genome of the endoparasitic fungus Hirsutella rhossiliensis with a comparison of Hirsutella genomes reveals transposable elements contributing to genome size variation.</title>
        <authorList>
            <person name="Lin R."/>
            <person name="Jiao Y."/>
            <person name="Sun X."/>
            <person name="Ling J."/>
            <person name="Xie B."/>
            <person name="Cheng X."/>
        </authorList>
    </citation>
    <scope>NUCLEOTIDE SEQUENCE</scope>
    <source>
        <strain evidence="5">HR02</strain>
    </source>
</reference>
<dbReference type="GO" id="GO:0004777">
    <property type="term" value="F:succinate-semialdehyde dehydrogenase (NAD+) activity"/>
    <property type="evidence" value="ECO:0007669"/>
    <property type="project" value="TreeGrafter"/>
</dbReference>
<evidence type="ECO:0000313" key="6">
    <source>
        <dbReference type="Proteomes" id="UP000824596"/>
    </source>
</evidence>
<dbReference type="CDD" id="cd07103">
    <property type="entry name" value="ALDH_F5_SSADH_GabD"/>
    <property type="match status" value="1"/>
</dbReference>
<dbReference type="FunFam" id="3.40.605.10:FF:000007">
    <property type="entry name" value="NAD/NADP-dependent betaine aldehyde dehydrogenase"/>
    <property type="match status" value="1"/>
</dbReference>
<dbReference type="Pfam" id="PF00171">
    <property type="entry name" value="Aldedh"/>
    <property type="match status" value="1"/>
</dbReference>
<evidence type="ECO:0000256" key="3">
    <source>
        <dbReference type="ARBA" id="ARBA00023002"/>
    </source>
</evidence>
<accession>A0A9P8SIJ4</accession>
<dbReference type="GO" id="GO:0005737">
    <property type="term" value="C:cytoplasm"/>
    <property type="evidence" value="ECO:0007669"/>
    <property type="project" value="TreeGrafter"/>
</dbReference>
<dbReference type="Gene3D" id="3.40.605.10">
    <property type="entry name" value="Aldehyde Dehydrogenase, Chain A, domain 1"/>
    <property type="match status" value="1"/>
</dbReference>
<name>A0A9P8SIJ4_9HYPO</name>
<dbReference type="FunFam" id="3.40.309.10:FF:000004">
    <property type="entry name" value="Succinate-semialdehyde dehydrogenase I"/>
    <property type="match status" value="1"/>
</dbReference>
<gene>
    <name evidence="5" type="ORF">HRG_04706</name>
</gene>
<keyword evidence="6" id="KW-1185">Reference proteome</keyword>
<dbReference type="InterPro" id="IPR050740">
    <property type="entry name" value="Aldehyde_DH_Superfamily"/>
</dbReference>
<dbReference type="InterPro" id="IPR016162">
    <property type="entry name" value="Ald_DH_N"/>
</dbReference>
<proteinExistence type="inferred from homology"/>
<dbReference type="AlphaFoldDB" id="A0A9P8SIJ4"/>
<comment type="caution">
    <text evidence="5">The sequence shown here is derived from an EMBL/GenBank/DDBJ whole genome shotgun (WGS) entry which is preliminary data.</text>
</comment>
<dbReference type="Proteomes" id="UP000824596">
    <property type="component" value="Unassembled WGS sequence"/>
</dbReference>
<dbReference type="InterPro" id="IPR016163">
    <property type="entry name" value="Ald_DH_C"/>
</dbReference>
<dbReference type="InterPro" id="IPR016161">
    <property type="entry name" value="Ald_DH/histidinol_DH"/>
</dbReference>
<dbReference type="PANTHER" id="PTHR43353">
    <property type="entry name" value="SUCCINATE-SEMIALDEHYDE DEHYDROGENASE, MITOCHONDRIAL"/>
    <property type="match status" value="1"/>
</dbReference>
<dbReference type="InterPro" id="IPR015590">
    <property type="entry name" value="Aldehyde_DH_dom"/>
</dbReference>
<feature type="domain" description="Aldehyde dehydrogenase" evidence="4">
    <location>
        <begin position="26"/>
        <end position="488"/>
    </location>
</feature>
<comment type="pathway">
    <text evidence="1">Amino-acid degradation; 4-aminobutanoate degradation.</text>
</comment>
<protein>
    <submittedName>
        <fullName evidence="5">Aldehyde dehydrogenase family domain-containing protein</fullName>
    </submittedName>
</protein>
<dbReference type="RefSeq" id="XP_044721791.1">
    <property type="nucleotide sequence ID" value="XM_044863177.1"/>
</dbReference>
<dbReference type="EMBL" id="JAIZPD010000004">
    <property type="protein sequence ID" value="KAH0964278.1"/>
    <property type="molecule type" value="Genomic_DNA"/>
</dbReference>
<dbReference type="PANTHER" id="PTHR43353:SF7">
    <property type="entry name" value="SUCCINATE SEMIALDEHYDE DEHYDROGENASE (EUROFUNG)"/>
    <property type="match status" value="1"/>
</dbReference>
<evidence type="ECO:0000259" key="4">
    <source>
        <dbReference type="Pfam" id="PF00171"/>
    </source>
</evidence>
<evidence type="ECO:0000313" key="5">
    <source>
        <dbReference type="EMBL" id="KAH0964278.1"/>
    </source>
</evidence>
<evidence type="ECO:0000256" key="2">
    <source>
        <dbReference type="ARBA" id="ARBA00009986"/>
    </source>
</evidence>
<dbReference type="SUPFAM" id="SSF53720">
    <property type="entry name" value="ALDH-like"/>
    <property type="match status" value="1"/>
</dbReference>
<dbReference type="GO" id="GO:0009450">
    <property type="term" value="P:gamma-aminobutyric acid catabolic process"/>
    <property type="evidence" value="ECO:0007669"/>
    <property type="project" value="TreeGrafter"/>
</dbReference>
<sequence length="498" mass="53267">MSPASEQTASKPEQFDCLVHGESVPAQSGKRFDVVDPGTGNVWAACSDAAAQDVDGAVQSSHEAFQTYSKWTPKQRSKSLFQWHQLITEAKGDLAKVLTSETGKPLREADQEVDYALSFLWWFIGEAERIQGSSITSAVGGRRAIIIKQPVGVVAALVPWNFPLVLALRKMSAALAAGCTMVVKPSPETPVSALSLARLAVRAGFPAGAVNVLTTSLDGTPPVAEELCRHPLVRKVSFTGSTRVGKIIAGLCAQNLKGSTLELGGNCPFVVFDDANLARVLEQLMALKWRHAGQACISANRIYVQRGLHDKLVAALVEQASRLKMGYSLAEDTDFGPVTTPRGLDKAEAMAQDALSKGGKLELGTGKRMSDGGGGGYFMEPTILTGVTDDMLMSREEIFAPLAGVSVFDTEDEVVARANKTSMGLASYVFTKDVHRLWRMFEKLEAGMIGLNTGAGSSPETPFGGIKESGWGKESGKDVAVDEFLVTKCGTLTIEDHW</sequence>
<comment type="similarity">
    <text evidence="2">Belongs to the aldehyde dehydrogenase family.</text>
</comment>
<dbReference type="OrthoDB" id="310895at2759"/>
<dbReference type="Gene3D" id="3.40.309.10">
    <property type="entry name" value="Aldehyde Dehydrogenase, Chain A, domain 2"/>
    <property type="match status" value="1"/>
</dbReference>
<dbReference type="GeneID" id="68353835"/>
<keyword evidence="3" id="KW-0560">Oxidoreductase</keyword>
<organism evidence="5 6">
    <name type="scientific">Hirsutella rhossiliensis</name>
    <dbReference type="NCBI Taxonomy" id="111463"/>
    <lineage>
        <taxon>Eukaryota</taxon>
        <taxon>Fungi</taxon>
        <taxon>Dikarya</taxon>
        <taxon>Ascomycota</taxon>
        <taxon>Pezizomycotina</taxon>
        <taxon>Sordariomycetes</taxon>
        <taxon>Hypocreomycetidae</taxon>
        <taxon>Hypocreales</taxon>
        <taxon>Ophiocordycipitaceae</taxon>
        <taxon>Hirsutella</taxon>
    </lineage>
</organism>